<evidence type="ECO:0008006" key="5">
    <source>
        <dbReference type="Google" id="ProtNLM"/>
    </source>
</evidence>
<feature type="repeat" description="PPR" evidence="2">
    <location>
        <begin position="231"/>
        <end position="265"/>
    </location>
</feature>
<dbReference type="PROSITE" id="PS51375">
    <property type="entry name" value="PPR"/>
    <property type="match status" value="7"/>
</dbReference>
<proteinExistence type="predicted"/>
<evidence type="ECO:0000313" key="4">
    <source>
        <dbReference type="Proteomes" id="UP000507222"/>
    </source>
</evidence>
<dbReference type="PANTHER" id="PTHR47937:SF8">
    <property type="entry name" value="PENTATRICOPEPTIDE REPEAT DOMAIN CONTAINING PROTEIN-RELATED"/>
    <property type="match status" value="1"/>
</dbReference>
<reference evidence="3 4" key="1">
    <citation type="submission" date="2020-05" db="EMBL/GenBank/DDBJ databases">
        <authorList>
            <person name="Campoy J."/>
            <person name="Schneeberger K."/>
            <person name="Spophaly S."/>
        </authorList>
    </citation>
    <scope>NUCLEOTIDE SEQUENCE [LARGE SCALE GENOMIC DNA]</scope>
    <source>
        <strain evidence="3">PruArmRojPasFocal</strain>
    </source>
</reference>
<feature type="repeat" description="PPR" evidence="2">
    <location>
        <begin position="301"/>
        <end position="335"/>
    </location>
</feature>
<feature type="repeat" description="PPR" evidence="2">
    <location>
        <begin position="371"/>
        <end position="405"/>
    </location>
</feature>
<keyword evidence="1" id="KW-0677">Repeat</keyword>
<sequence>MPSHKTRHFLSLALLLFKPNPNPNLRALSLRFFSNSSWLSIRGNPIIKWPPPPDVPCSLPHPNPAPNPNPNISGPNFSQNDFSTIANLLADPSISPGSSLQSALDRTGIEPGPCLLQAVFDHFDSSPKLLHTLFLWAQKRPGFRSSATLFGCMINVLAKSREFESAWSLILNRIGGDEEPGLVSVDTFVIMIRRYSRAGILLFDCNNEGLVRVASEYFDMKRKLHPDWIPSVRVYNILLNGWFRSRKLKRAERLWVEMKRDNVKPSVVTYGTLVEGYCRMRRAEVAIELVSEMRSEGIEPNAIVYNPIIDALGEAGKFKEALGMMEHFLVLESGPTISTYNSLVKGFCKAGDLVGASKILKMMISRGCVPTPTTYNYFFRYFSKFGKIEEGMNLYTKMIESGYTPDRLTFHLLLKMLCDEGRLDLAVQVSKEMRSRGLDMDLATSTMLIHLLCNMHKFKEAFAEFEDMIRRGLVPQYLTFQRMNDELRKQGMTEMAHKLCNMMSSVPHSTNLPNTYVRERDASHARRKSIIQKAEAMSDLLKTCSDPRELVKYRSSPENVVSRANQLVEDIKRKANIQ</sequence>
<feature type="repeat" description="PPR" evidence="2">
    <location>
        <begin position="441"/>
        <end position="475"/>
    </location>
</feature>
<dbReference type="Gene3D" id="1.25.40.10">
    <property type="entry name" value="Tetratricopeptide repeat domain"/>
    <property type="match status" value="3"/>
</dbReference>
<dbReference type="InterPro" id="IPR011990">
    <property type="entry name" value="TPR-like_helical_dom_sf"/>
</dbReference>
<organism evidence="3 4">
    <name type="scientific">Prunus armeniaca</name>
    <name type="common">Apricot</name>
    <name type="synonym">Armeniaca vulgaris</name>
    <dbReference type="NCBI Taxonomy" id="36596"/>
    <lineage>
        <taxon>Eukaryota</taxon>
        <taxon>Viridiplantae</taxon>
        <taxon>Streptophyta</taxon>
        <taxon>Embryophyta</taxon>
        <taxon>Tracheophyta</taxon>
        <taxon>Spermatophyta</taxon>
        <taxon>Magnoliopsida</taxon>
        <taxon>eudicotyledons</taxon>
        <taxon>Gunneridae</taxon>
        <taxon>Pentapetalae</taxon>
        <taxon>rosids</taxon>
        <taxon>fabids</taxon>
        <taxon>Rosales</taxon>
        <taxon>Rosaceae</taxon>
        <taxon>Amygdaloideae</taxon>
        <taxon>Amygdaleae</taxon>
        <taxon>Prunus</taxon>
    </lineage>
</organism>
<feature type="repeat" description="PPR" evidence="2">
    <location>
        <begin position="406"/>
        <end position="440"/>
    </location>
</feature>
<dbReference type="Proteomes" id="UP000507222">
    <property type="component" value="Unassembled WGS sequence"/>
</dbReference>
<dbReference type="PANTHER" id="PTHR47937">
    <property type="entry name" value="PLASTID TRANSCRIPTIONALLY ACTIVE CHROMOSOME 2-LIKE PROTEIN"/>
    <property type="match status" value="1"/>
</dbReference>
<protein>
    <recommendedName>
        <fullName evidence="5">Pentacotripeptide-repeat region of PRORP domain-containing protein</fullName>
    </recommendedName>
</protein>
<evidence type="ECO:0000256" key="1">
    <source>
        <dbReference type="ARBA" id="ARBA00022737"/>
    </source>
</evidence>
<dbReference type="NCBIfam" id="TIGR00756">
    <property type="entry name" value="PPR"/>
    <property type="match status" value="5"/>
</dbReference>
<dbReference type="Pfam" id="PF12854">
    <property type="entry name" value="PPR_1"/>
    <property type="match status" value="1"/>
</dbReference>
<name>A0A6J5TRQ6_PRUAR</name>
<evidence type="ECO:0000256" key="2">
    <source>
        <dbReference type="PROSITE-ProRule" id="PRU00708"/>
    </source>
</evidence>
<dbReference type="Pfam" id="PF01535">
    <property type="entry name" value="PPR"/>
    <property type="match status" value="2"/>
</dbReference>
<dbReference type="InterPro" id="IPR002885">
    <property type="entry name" value="PPR_rpt"/>
</dbReference>
<dbReference type="Pfam" id="PF13041">
    <property type="entry name" value="PPR_2"/>
    <property type="match status" value="2"/>
</dbReference>
<evidence type="ECO:0000313" key="3">
    <source>
        <dbReference type="EMBL" id="CAB4266651.1"/>
    </source>
</evidence>
<dbReference type="AlphaFoldDB" id="A0A6J5TRQ6"/>
<gene>
    <name evidence="3" type="ORF">CURHAP_LOCUS8999</name>
</gene>
<dbReference type="EMBL" id="CAEKDK010000001">
    <property type="protein sequence ID" value="CAB4266651.1"/>
    <property type="molecule type" value="Genomic_DNA"/>
</dbReference>
<feature type="repeat" description="PPR" evidence="2">
    <location>
        <begin position="336"/>
        <end position="370"/>
    </location>
</feature>
<dbReference type="InterPro" id="IPR052308">
    <property type="entry name" value="PPR_domain-containing"/>
</dbReference>
<accession>A0A6J5TRQ6</accession>
<feature type="repeat" description="PPR" evidence="2">
    <location>
        <begin position="266"/>
        <end position="300"/>
    </location>
</feature>